<evidence type="ECO:0000313" key="1">
    <source>
        <dbReference type="EMBL" id="PNI25135.1"/>
    </source>
</evidence>
<organism evidence="1 2">
    <name type="scientific">Pan troglodytes</name>
    <name type="common">Chimpanzee</name>
    <dbReference type="NCBI Taxonomy" id="9598"/>
    <lineage>
        <taxon>Eukaryota</taxon>
        <taxon>Metazoa</taxon>
        <taxon>Chordata</taxon>
        <taxon>Craniata</taxon>
        <taxon>Vertebrata</taxon>
        <taxon>Euteleostomi</taxon>
        <taxon>Mammalia</taxon>
        <taxon>Eutheria</taxon>
        <taxon>Euarchontoglires</taxon>
        <taxon>Primates</taxon>
        <taxon>Haplorrhini</taxon>
        <taxon>Catarrhini</taxon>
        <taxon>Hominidae</taxon>
        <taxon>Pan</taxon>
    </lineage>
</organism>
<dbReference type="Proteomes" id="UP000236370">
    <property type="component" value="Unassembled WGS sequence"/>
</dbReference>
<feature type="non-terminal residue" evidence="1">
    <location>
        <position position="45"/>
    </location>
</feature>
<gene>
    <name evidence="1" type="ORF">CK820_G0044997</name>
</gene>
<name>A0A2J8JQS9_PANTR</name>
<reference evidence="1 2" key="1">
    <citation type="submission" date="2017-12" db="EMBL/GenBank/DDBJ databases">
        <title>High-resolution comparative analysis of great ape genomes.</title>
        <authorList>
            <person name="Pollen A."/>
            <person name="Hastie A."/>
            <person name="Hormozdiari F."/>
            <person name="Dougherty M."/>
            <person name="Liu R."/>
            <person name="Chaisson M."/>
            <person name="Hoppe E."/>
            <person name="Hill C."/>
            <person name="Pang A."/>
            <person name="Hillier L."/>
            <person name="Baker C."/>
            <person name="Armstrong J."/>
            <person name="Shendure J."/>
            <person name="Paten B."/>
            <person name="Wilson R."/>
            <person name="Chao H."/>
            <person name="Schneider V."/>
            <person name="Ventura M."/>
            <person name="Kronenberg Z."/>
            <person name="Murali S."/>
            <person name="Gordon D."/>
            <person name="Cantsilieris S."/>
            <person name="Munson K."/>
            <person name="Nelson B."/>
            <person name="Raja A."/>
            <person name="Underwood J."/>
            <person name="Diekhans M."/>
            <person name="Fiddes I."/>
            <person name="Haussler D."/>
            <person name="Eichler E."/>
        </authorList>
    </citation>
    <scope>NUCLEOTIDE SEQUENCE [LARGE SCALE GENOMIC DNA]</scope>
    <source>
        <strain evidence="1">Yerkes chimp pedigree #C0471</strain>
    </source>
</reference>
<evidence type="ECO:0000313" key="2">
    <source>
        <dbReference type="Proteomes" id="UP000236370"/>
    </source>
</evidence>
<dbReference type="EMBL" id="NBAG03000432">
    <property type="protein sequence ID" value="PNI25135.1"/>
    <property type="molecule type" value="Genomic_DNA"/>
</dbReference>
<dbReference type="AlphaFoldDB" id="A0A2J8JQS9"/>
<protein>
    <submittedName>
        <fullName evidence="1">ZFR2 isoform 5</fullName>
    </submittedName>
</protein>
<accession>A0A2J8JQS9</accession>
<comment type="caution">
    <text evidence="1">The sequence shown here is derived from an EMBL/GenBank/DDBJ whole genome shotgun (WGS) entry which is preliminary data.</text>
</comment>
<proteinExistence type="predicted"/>
<sequence length="45" mass="4745">MATSQYFDFAQGGGPQYSTLLEDGTLVWLFPAAVTAPMTAAGPHQ</sequence>